<accession>A0A8J5XX23</accession>
<dbReference type="AlphaFoldDB" id="A0A8J5XX23"/>
<gene>
    <name evidence="4" type="ORF">KFE25_000336</name>
</gene>
<dbReference type="PANTHER" id="PTHR31305">
    <property type="entry name" value="SNARE-ASSOCIATED PROTEIN SNAPIN"/>
    <property type="match status" value="1"/>
</dbReference>
<dbReference type="GO" id="GO:0008333">
    <property type="term" value="P:endosome to lysosome transport"/>
    <property type="evidence" value="ECO:0007669"/>
    <property type="project" value="TreeGrafter"/>
</dbReference>
<evidence type="ECO:0000256" key="2">
    <source>
        <dbReference type="ARBA" id="ARBA00023054"/>
    </source>
</evidence>
<dbReference type="GO" id="GO:0031083">
    <property type="term" value="C:BLOC-1 complex"/>
    <property type="evidence" value="ECO:0007669"/>
    <property type="project" value="InterPro"/>
</dbReference>
<keyword evidence="5" id="KW-1185">Reference proteome</keyword>
<name>A0A8J5XX23_DIALT</name>
<dbReference type="GO" id="GO:0099078">
    <property type="term" value="C:BORC complex"/>
    <property type="evidence" value="ECO:0007669"/>
    <property type="project" value="TreeGrafter"/>
</dbReference>
<dbReference type="InterPro" id="IPR017246">
    <property type="entry name" value="Snapin"/>
</dbReference>
<dbReference type="Proteomes" id="UP000751190">
    <property type="component" value="Unassembled WGS sequence"/>
</dbReference>
<evidence type="ECO:0000313" key="5">
    <source>
        <dbReference type="Proteomes" id="UP000751190"/>
    </source>
</evidence>
<reference evidence="4" key="1">
    <citation type="submission" date="2021-05" db="EMBL/GenBank/DDBJ databases">
        <title>The genome of the haptophyte Pavlova lutheri (Diacronema luteri, Pavlovales) - a model for lipid biosynthesis in eukaryotic algae.</title>
        <authorList>
            <person name="Hulatt C.J."/>
            <person name="Posewitz M.C."/>
        </authorList>
    </citation>
    <scope>NUCLEOTIDE SEQUENCE</scope>
    <source>
        <strain evidence="4">NIVA-4/92</strain>
    </source>
</reference>
<dbReference type="Pfam" id="PF14712">
    <property type="entry name" value="Snapin_Pallidin"/>
    <property type="match status" value="1"/>
</dbReference>
<dbReference type="GO" id="GO:0000149">
    <property type="term" value="F:SNARE binding"/>
    <property type="evidence" value="ECO:0007669"/>
    <property type="project" value="TreeGrafter"/>
</dbReference>
<protein>
    <recommendedName>
        <fullName evidence="3">Biogenesis of lysosome-related organelles complex 1 subunit 7</fullName>
    </recommendedName>
</protein>
<evidence type="ECO:0000256" key="3">
    <source>
        <dbReference type="ARBA" id="ARBA00033330"/>
    </source>
</evidence>
<sequence>MAAPASEGAGAEPMALALFTRDARLGMQGVLESQLALSAQIERLSSELHRARASELPAVEPCTASLITSRRRVAAVNATLVQVQDRLARIEKLASALPLAGAPAGASIAPGLSTVA</sequence>
<dbReference type="GO" id="GO:0006886">
    <property type="term" value="P:intracellular protein transport"/>
    <property type="evidence" value="ECO:0007669"/>
    <property type="project" value="InterPro"/>
</dbReference>
<keyword evidence="2" id="KW-0175">Coiled coil</keyword>
<dbReference type="PANTHER" id="PTHR31305:SF2">
    <property type="entry name" value="SNARE-ASSOCIATED PROTEIN SNAPIN"/>
    <property type="match status" value="1"/>
</dbReference>
<dbReference type="InterPro" id="IPR028119">
    <property type="entry name" value="Snapin/Pallidin/Snn1"/>
</dbReference>
<dbReference type="GO" id="GO:0007040">
    <property type="term" value="P:lysosome organization"/>
    <property type="evidence" value="ECO:0007669"/>
    <property type="project" value="TreeGrafter"/>
</dbReference>
<comment type="similarity">
    <text evidence="1">Belongs to the SNAPIN family.</text>
</comment>
<organism evidence="4 5">
    <name type="scientific">Diacronema lutheri</name>
    <name type="common">Unicellular marine alga</name>
    <name type="synonym">Monochrysis lutheri</name>
    <dbReference type="NCBI Taxonomy" id="2081491"/>
    <lineage>
        <taxon>Eukaryota</taxon>
        <taxon>Haptista</taxon>
        <taxon>Haptophyta</taxon>
        <taxon>Pavlovophyceae</taxon>
        <taxon>Pavlovales</taxon>
        <taxon>Pavlovaceae</taxon>
        <taxon>Diacronema</taxon>
    </lineage>
</organism>
<dbReference type="EMBL" id="JAGTXO010000006">
    <property type="protein sequence ID" value="KAG8467020.1"/>
    <property type="molecule type" value="Genomic_DNA"/>
</dbReference>
<evidence type="ECO:0000256" key="1">
    <source>
        <dbReference type="ARBA" id="ARBA00006111"/>
    </source>
</evidence>
<comment type="caution">
    <text evidence="4">The sequence shown here is derived from an EMBL/GenBank/DDBJ whole genome shotgun (WGS) entry which is preliminary data.</text>
</comment>
<dbReference type="GO" id="GO:0032418">
    <property type="term" value="P:lysosome localization"/>
    <property type="evidence" value="ECO:0007669"/>
    <property type="project" value="TreeGrafter"/>
</dbReference>
<proteinExistence type="inferred from homology"/>
<evidence type="ECO:0000313" key="4">
    <source>
        <dbReference type="EMBL" id="KAG8467020.1"/>
    </source>
</evidence>